<gene>
    <name evidence="1" type="ORF">RPERSI_LOCUS7560</name>
</gene>
<sequence length="1067" mass="123998">YSHFRRDRDDRDSRDREGSIDYRRHEFHFRREREESDERERQGANIFRRQDEREIYGTPINRSNKRREFDELGRAPGERILYNDRRNNSDIRREGIGRQLVPNLRDHEYDDRNPNRRGRYHPHDNSGQRDYFSHHRMYRYRDNFDDWDLRTIPRSRERKRPEHDRPRSDRDRERNDRDRNASISRERQLSRTNQYIIHNMSGFEYPELETRQKFSFGFSKDFERDELQGIGPTYDNWRNRNRSTSPSPRSSVTSSSSFTRHRTRSPVPKLDITKSEEPTNLSPTNIHSRSKPPSIKSAASPHRFDIEQSSVFVRLQNRDEKSSIDDNSSSCREKMQYTPEYKDEETNFSIESIQEIENSSQSNIGNEKGGWTGWHSLERREVEQSQRIEESKVISRSQVREINSKEQEQLQSYSQNNDASLEESDAHIEKFRNNITDSDGEPTINHIESNNVVFSSTTAICDIVQNSTNENTNVDINTRIIEAPGLDGVPISQHIKTEELSNSGEERPKFQSLFEELEYVEGQIDIWEGLRDKKLEQIEKKRKFQADQKAIKRLKRDTEKISKSIKKDNSNNSQKVSPKSVPSIAHRKKKVEDTSTSTYRQKSKTIIKAQTSENSNINTKNKNICKNSLLDRWFNNQEYNDDSLDESKDNLFSKFQRKFQQGTRKERELREDYESRIRSKALDDDGSDSSIRGDELIKSVKGKNGERRNTKSKGKQRADSIPENSTTAGFAIRYPVRTTRSRRCSDYVTTDQEFAEILQKLGAEDQKQGQEQQRGESSRARIPPLQIDVSGQKASNFVDNSGRVFDPVEFYGHNTPLGSNWTEDEQNQFEELFKMTPKDFNKIADKMSHKTAGDCAIFYKHLKTARTKSGDVDEKKREIYNRLHDMKVKPKKRGQKRAVRGRRSTFSSNQVPSPTRAIDTIEQSIVGGMESAEKLDVSLQISQLQRPKLEGSPSEISKETSINHILDQEVGQAALALTLMSRQFPIESTEKSSEQALPKAKTSTFNKTEGHAAQSYNDFRSRHIQTDGCQSTLSIGSLLNPSDEIDPSSFMSWFDSLEDEEQSLGNK</sequence>
<comment type="caution">
    <text evidence="1">The sequence shown here is derived from an EMBL/GenBank/DDBJ whole genome shotgun (WGS) entry which is preliminary data.</text>
</comment>
<name>A0ACA9NGT1_9GLOM</name>
<protein>
    <submittedName>
        <fullName evidence="1">9906_t:CDS:1</fullName>
    </submittedName>
</protein>
<keyword evidence="2" id="KW-1185">Reference proteome</keyword>
<feature type="non-terminal residue" evidence="1">
    <location>
        <position position="1"/>
    </location>
</feature>
<accession>A0ACA9NGT1</accession>
<evidence type="ECO:0000313" key="2">
    <source>
        <dbReference type="Proteomes" id="UP000789920"/>
    </source>
</evidence>
<reference evidence="1" key="1">
    <citation type="submission" date="2021-06" db="EMBL/GenBank/DDBJ databases">
        <authorList>
            <person name="Kallberg Y."/>
            <person name="Tangrot J."/>
            <person name="Rosling A."/>
        </authorList>
    </citation>
    <scope>NUCLEOTIDE SEQUENCE</scope>
    <source>
        <strain evidence="1">MA461A</strain>
    </source>
</reference>
<proteinExistence type="predicted"/>
<dbReference type="EMBL" id="CAJVQC010012911">
    <property type="protein sequence ID" value="CAG8643060.1"/>
    <property type="molecule type" value="Genomic_DNA"/>
</dbReference>
<evidence type="ECO:0000313" key="1">
    <source>
        <dbReference type="EMBL" id="CAG8643060.1"/>
    </source>
</evidence>
<dbReference type="Proteomes" id="UP000789920">
    <property type="component" value="Unassembled WGS sequence"/>
</dbReference>
<organism evidence="1 2">
    <name type="scientific">Racocetra persica</name>
    <dbReference type="NCBI Taxonomy" id="160502"/>
    <lineage>
        <taxon>Eukaryota</taxon>
        <taxon>Fungi</taxon>
        <taxon>Fungi incertae sedis</taxon>
        <taxon>Mucoromycota</taxon>
        <taxon>Glomeromycotina</taxon>
        <taxon>Glomeromycetes</taxon>
        <taxon>Diversisporales</taxon>
        <taxon>Gigasporaceae</taxon>
        <taxon>Racocetra</taxon>
    </lineage>
</organism>